<evidence type="ECO:0000256" key="2">
    <source>
        <dbReference type="ARBA" id="ARBA00023125"/>
    </source>
</evidence>
<gene>
    <name evidence="5" type="ORF">DUPY_30740</name>
</gene>
<name>A0A1E7WJN8_9BURK</name>
<dbReference type="Pfam" id="PF12833">
    <property type="entry name" value="HTH_18"/>
    <property type="match status" value="1"/>
</dbReference>
<dbReference type="PANTHER" id="PTHR46796:SF12">
    <property type="entry name" value="HTH-TYPE DNA-BINDING TRANSCRIPTIONAL ACTIVATOR EUTR"/>
    <property type="match status" value="1"/>
</dbReference>
<dbReference type="SMART" id="SM00342">
    <property type="entry name" value="HTH_ARAC"/>
    <property type="match status" value="1"/>
</dbReference>
<dbReference type="OrthoDB" id="185346at2"/>
<accession>A0A1E7WJN8</accession>
<evidence type="ECO:0000256" key="1">
    <source>
        <dbReference type="ARBA" id="ARBA00023015"/>
    </source>
</evidence>
<keyword evidence="3" id="KW-0804">Transcription</keyword>
<reference evidence="6" key="1">
    <citation type="journal article" date="2016" name="Front. Microbiol.">
        <title>Molecular Keys to the Janthinobacterium and Duganella spp. Interaction with the Plant Pathogen Fusarium graminearum.</title>
        <authorList>
            <person name="Haack F.S."/>
            <person name="Poehlein A."/>
            <person name="Kroger C."/>
            <person name="Voigt C.A."/>
            <person name="Piepenbring M."/>
            <person name="Bode H.B."/>
            <person name="Daniel R."/>
            <person name="Schafer W."/>
            <person name="Streit W.R."/>
        </authorList>
    </citation>
    <scope>NUCLEOTIDE SEQUENCE [LARGE SCALE GENOMIC DNA]</scope>
    <source>
        <strain evidence="6">T54</strain>
    </source>
</reference>
<dbReference type="InterPro" id="IPR050204">
    <property type="entry name" value="AraC_XylS_family_regulators"/>
</dbReference>
<feature type="domain" description="HTH araC/xylS-type" evidence="4">
    <location>
        <begin position="216"/>
        <end position="321"/>
    </location>
</feature>
<evidence type="ECO:0000313" key="6">
    <source>
        <dbReference type="Proteomes" id="UP000175989"/>
    </source>
</evidence>
<organism evidence="5 6">
    <name type="scientific">Duganella phyllosphaerae</name>
    <dbReference type="NCBI Taxonomy" id="762836"/>
    <lineage>
        <taxon>Bacteria</taxon>
        <taxon>Pseudomonadati</taxon>
        <taxon>Pseudomonadota</taxon>
        <taxon>Betaproteobacteria</taxon>
        <taxon>Burkholderiales</taxon>
        <taxon>Oxalobacteraceae</taxon>
        <taxon>Telluria group</taxon>
        <taxon>Duganella</taxon>
    </lineage>
</organism>
<dbReference type="PROSITE" id="PS01124">
    <property type="entry name" value="HTH_ARAC_FAMILY_2"/>
    <property type="match status" value="1"/>
</dbReference>
<dbReference type="AlphaFoldDB" id="A0A1E7WJN8"/>
<dbReference type="SUPFAM" id="SSF46689">
    <property type="entry name" value="Homeodomain-like"/>
    <property type="match status" value="1"/>
</dbReference>
<dbReference type="Proteomes" id="UP000175989">
    <property type="component" value="Unassembled WGS sequence"/>
</dbReference>
<dbReference type="PANTHER" id="PTHR46796">
    <property type="entry name" value="HTH-TYPE TRANSCRIPTIONAL ACTIVATOR RHAS-RELATED"/>
    <property type="match status" value="1"/>
</dbReference>
<dbReference type="InterPro" id="IPR009057">
    <property type="entry name" value="Homeodomain-like_sf"/>
</dbReference>
<dbReference type="GO" id="GO:0043565">
    <property type="term" value="F:sequence-specific DNA binding"/>
    <property type="evidence" value="ECO:0007669"/>
    <property type="project" value="InterPro"/>
</dbReference>
<dbReference type="EMBL" id="LROM01000090">
    <property type="protein sequence ID" value="OEZ98892.1"/>
    <property type="molecule type" value="Genomic_DNA"/>
</dbReference>
<evidence type="ECO:0000313" key="5">
    <source>
        <dbReference type="EMBL" id="OEZ98892.1"/>
    </source>
</evidence>
<dbReference type="PATRIC" id="fig|762836.4.peg.3165"/>
<dbReference type="RefSeq" id="WP_070249256.1">
    <property type="nucleotide sequence ID" value="NZ_LROM01000090.1"/>
</dbReference>
<keyword evidence="2" id="KW-0238">DNA-binding</keyword>
<evidence type="ECO:0000256" key="3">
    <source>
        <dbReference type="ARBA" id="ARBA00023163"/>
    </source>
</evidence>
<dbReference type="InterPro" id="IPR018060">
    <property type="entry name" value="HTH_AraC"/>
</dbReference>
<dbReference type="Gene3D" id="1.10.10.60">
    <property type="entry name" value="Homeodomain-like"/>
    <property type="match status" value="1"/>
</dbReference>
<keyword evidence="6" id="KW-1185">Reference proteome</keyword>
<comment type="caution">
    <text evidence="5">The sequence shown here is derived from an EMBL/GenBank/DDBJ whole genome shotgun (WGS) entry which is preliminary data.</text>
</comment>
<sequence>MHQTATPSSPHAPLLRTVMAHDADELASKLTNWQQRYDQVSAGRFSGALTERQLPQLQVFRESLSQAVRQSCRVWPDAIWFGLPDHDATTRINGRQAGDNTLMVRPGDVEFELVTPSAYSIYGIVASRQLLEDAAERQGCQIDWQRVQAAEVLQVDGAARAACLGILSAALPCEAVGNGTEAWQDTVLASLLELLDHRCGEPVASPSLQRRRRVVEHVRAYIDAHLADQAALTVPQLCEQVHVSRRTLQYCFEDVLGMSPLLYMRMMRLNGARRALLDQGAGPVRAAIGDVADAWGMSNFSQFSSDYRKLFGECPSAAMRARRTQ</sequence>
<keyword evidence="1" id="KW-0805">Transcription regulation</keyword>
<dbReference type="GO" id="GO:0003700">
    <property type="term" value="F:DNA-binding transcription factor activity"/>
    <property type="evidence" value="ECO:0007669"/>
    <property type="project" value="InterPro"/>
</dbReference>
<protein>
    <submittedName>
        <fullName evidence="5">Transcriptional regulator EutR</fullName>
    </submittedName>
</protein>
<proteinExistence type="predicted"/>
<evidence type="ECO:0000259" key="4">
    <source>
        <dbReference type="PROSITE" id="PS01124"/>
    </source>
</evidence>